<proteinExistence type="inferred from homology"/>
<dbReference type="GO" id="GO:0051607">
    <property type="term" value="P:defense response to virus"/>
    <property type="evidence" value="ECO:0007669"/>
    <property type="project" value="UniProtKB-KW"/>
</dbReference>
<feature type="domain" description="Csm4 C-terminal" evidence="6">
    <location>
        <begin position="116"/>
        <end position="203"/>
    </location>
</feature>
<evidence type="ECO:0000256" key="4">
    <source>
        <dbReference type="ARBA" id="ARBA00023118"/>
    </source>
</evidence>
<keyword evidence="4" id="KW-0051">Antiviral defense</keyword>
<dbReference type="NCBIfam" id="TIGR01903">
    <property type="entry name" value="cas5_csm4"/>
    <property type="match status" value="1"/>
</dbReference>
<evidence type="ECO:0000259" key="6">
    <source>
        <dbReference type="Pfam" id="PF17953"/>
    </source>
</evidence>
<sequence>MPAPQLPVERKWRFLSLENFEKVISGEIEVKGDETPYMKFEVPKVVLDRVTSNSGIYYLTAVKFGDNSGLYFMVDGNDGLIKKALKFLQDEGIGGKRTWGLGKFEMKEDEIQIRESGEFYTTLSLTYPTSLDSVVYWKPVVRGGWINTAKATIRKPKVIMASEGSIFNEAEEGDVINLSIAYSDLSKETGHDVYLNGRSFLVRMVIPDET</sequence>
<dbReference type="InterPro" id="IPR005510">
    <property type="entry name" value="Csm4"/>
</dbReference>
<dbReference type="EMBL" id="DSQD01000052">
    <property type="protein sequence ID" value="HGF87135.1"/>
    <property type="molecule type" value="Genomic_DNA"/>
</dbReference>
<dbReference type="InterPro" id="IPR005537">
    <property type="entry name" value="RAMP_III_fam"/>
</dbReference>
<dbReference type="AlphaFoldDB" id="A0A7C3ZQ56"/>
<evidence type="ECO:0000313" key="7">
    <source>
        <dbReference type="EMBL" id="HGF87135.1"/>
    </source>
</evidence>
<dbReference type="Pfam" id="PF17953">
    <property type="entry name" value="Csm4_C"/>
    <property type="match status" value="1"/>
</dbReference>
<evidence type="ECO:0000256" key="2">
    <source>
        <dbReference type="ARBA" id="ARBA00016109"/>
    </source>
</evidence>
<keyword evidence="3" id="KW-0694">RNA-binding</keyword>
<dbReference type="InterPro" id="IPR040932">
    <property type="entry name" value="Csm4_C"/>
</dbReference>
<reference evidence="7" key="1">
    <citation type="journal article" date="2020" name="mSystems">
        <title>Genome- and Community-Level Interaction Insights into Carbon Utilization and Element Cycling Functions of Hydrothermarchaeota in Hydrothermal Sediment.</title>
        <authorList>
            <person name="Zhou Z."/>
            <person name="Liu Y."/>
            <person name="Xu W."/>
            <person name="Pan J."/>
            <person name="Luo Z.H."/>
            <person name="Li M."/>
        </authorList>
    </citation>
    <scope>NUCLEOTIDE SEQUENCE [LARGE SCALE GENOMIC DNA]</scope>
    <source>
        <strain evidence="7">SpSt-38</strain>
    </source>
</reference>
<evidence type="ECO:0000256" key="3">
    <source>
        <dbReference type="ARBA" id="ARBA00022884"/>
    </source>
</evidence>
<comment type="similarity">
    <text evidence="1">Belongs to the CRISPR-associated Csm4 family.</text>
</comment>
<accession>A0A7C3ZQ56</accession>
<comment type="caution">
    <text evidence="7">The sequence shown here is derived from an EMBL/GenBank/DDBJ whole genome shotgun (WGS) entry which is preliminary data.</text>
</comment>
<organism evidence="7">
    <name type="scientific">Archaeoglobus fulgidus</name>
    <dbReference type="NCBI Taxonomy" id="2234"/>
    <lineage>
        <taxon>Archaea</taxon>
        <taxon>Methanobacteriati</taxon>
        <taxon>Methanobacteriota</taxon>
        <taxon>Archaeoglobi</taxon>
        <taxon>Archaeoglobales</taxon>
        <taxon>Archaeoglobaceae</taxon>
        <taxon>Archaeoglobus</taxon>
    </lineage>
</organism>
<dbReference type="Pfam" id="PF03787">
    <property type="entry name" value="RAMPs"/>
    <property type="match status" value="1"/>
</dbReference>
<dbReference type="GO" id="GO:0003723">
    <property type="term" value="F:RNA binding"/>
    <property type="evidence" value="ECO:0007669"/>
    <property type="project" value="UniProtKB-KW"/>
</dbReference>
<name>A0A7C3ZQ56_ARCFL</name>
<protein>
    <recommendedName>
        <fullName evidence="2">CRISPR system Cms protein Csm4</fullName>
    </recommendedName>
</protein>
<evidence type="ECO:0000259" key="5">
    <source>
        <dbReference type="Pfam" id="PF03787"/>
    </source>
</evidence>
<feature type="domain" description="CRISPR type III-associated protein" evidence="5">
    <location>
        <begin position="29"/>
        <end position="105"/>
    </location>
</feature>
<gene>
    <name evidence="7" type="primary">csm4</name>
    <name evidence="7" type="ORF">ENR21_01580</name>
</gene>
<evidence type="ECO:0000256" key="1">
    <source>
        <dbReference type="ARBA" id="ARBA00005772"/>
    </source>
</evidence>